<dbReference type="Proteomes" id="UP000037660">
    <property type="component" value="Unassembled WGS sequence"/>
</dbReference>
<dbReference type="PROSITE" id="PS00102">
    <property type="entry name" value="PHOSPHORYLASE"/>
    <property type="match status" value="1"/>
</dbReference>
<dbReference type="InterPro" id="IPR000811">
    <property type="entry name" value="Glyco_trans_35"/>
</dbReference>
<evidence type="ECO:0000313" key="15">
    <source>
        <dbReference type="Proteomes" id="UP000037660"/>
    </source>
</evidence>
<dbReference type="InterPro" id="IPR011833">
    <property type="entry name" value="Glycg_phsphrylas"/>
</dbReference>
<evidence type="ECO:0000256" key="11">
    <source>
        <dbReference type="ARBA" id="ARBA00025174"/>
    </source>
</evidence>
<dbReference type="GO" id="GO:0008184">
    <property type="term" value="F:glycogen phosphorylase activity"/>
    <property type="evidence" value="ECO:0007669"/>
    <property type="project" value="InterPro"/>
</dbReference>
<keyword evidence="15" id="KW-1185">Reference proteome</keyword>
<name>A0A0K8NYR9_PISS1</name>
<evidence type="ECO:0000256" key="7">
    <source>
        <dbReference type="ARBA" id="ARBA00022676"/>
    </source>
</evidence>
<proteinExistence type="inferred from homology"/>
<accession>A0A0K8NYR9</accession>
<dbReference type="STRING" id="1547922.ISF6_1320"/>
<evidence type="ECO:0000256" key="5">
    <source>
        <dbReference type="ARBA" id="ARBA00022490"/>
    </source>
</evidence>
<comment type="similarity">
    <text evidence="4 13">Belongs to the glycogen phosphorylase family.</text>
</comment>
<dbReference type="OrthoDB" id="7229284at2"/>
<reference evidence="14 15" key="2">
    <citation type="journal article" date="2016" name="Science">
        <title>A bacterium that degrades and assimilates poly(ethylene terephthalate).</title>
        <authorList>
            <person name="Yoshida S."/>
            <person name="Hiraga K."/>
            <person name="Takehana T."/>
            <person name="Taniguchi I."/>
            <person name="Yamaji H."/>
            <person name="Maeda Y."/>
            <person name="Toyohara K."/>
            <person name="Miyamoto K."/>
            <person name="Kimura Y."/>
            <person name="Oda K."/>
        </authorList>
    </citation>
    <scope>NUCLEOTIDE SEQUENCE [LARGE SCALE GENOMIC DNA]</scope>
    <source>
        <strain evidence="15">NBRC 110686 / TISTR 2288 / 201-F6</strain>
    </source>
</reference>
<dbReference type="GO" id="GO:0030170">
    <property type="term" value="F:pyridoxal phosphate binding"/>
    <property type="evidence" value="ECO:0007669"/>
    <property type="project" value="InterPro"/>
</dbReference>
<dbReference type="PANTHER" id="PTHR11468">
    <property type="entry name" value="GLYCOGEN PHOSPHORYLASE"/>
    <property type="match status" value="1"/>
</dbReference>
<dbReference type="FunFam" id="3.40.50.2000:FF:000153">
    <property type="entry name" value="Alpha-1,4 glucan phosphorylase"/>
    <property type="match status" value="1"/>
</dbReference>
<feature type="modified residue" description="N6-(pyridoxal phosphate)lysine" evidence="12">
    <location>
        <position position="663"/>
    </location>
</feature>
<evidence type="ECO:0000256" key="2">
    <source>
        <dbReference type="ARBA" id="ARBA00001933"/>
    </source>
</evidence>
<keyword evidence="9 12" id="KW-0663">Pyridoxal phosphate</keyword>
<dbReference type="PANTHER" id="PTHR11468:SF3">
    <property type="entry name" value="GLYCOGEN PHOSPHORYLASE, LIVER FORM"/>
    <property type="match status" value="1"/>
</dbReference>
<evidence type="ECO:0000256" key="9">
    <source>
        <dbReference type="ARBA" id="ARBA00022898"/>
    </source>
</evidence>
<dbReference type="CDD" id="cd04300">
    <property type="entry name" value="GT35_Glycogen_Phosphorylase"/>
    <property type="match status" value="1"/>
</dbReference>
<dbReference type="GO" id="GO:0005737">
    <property type="term" value="C:cytoplasm"/>
    <property type="evidence" value="ECO:0007669"/>
    <property type="project" value="UniProtKB-SubCell"/>
</dbReference>
<comment type="cofactor">
    <cofactor evidence="2 13">
        <name>pyridoxal 5'-phosphate</name>
        <dbReference type="ChEBI" id="CHEBI:597326"/>
    </cofactor>
</comment>
<organism evidence="14 15">
    <name type="scientific">Piscinibacter sakaiensis</name>
    <name type="common">Ideonella sakaiensis</name>
    <dbReference type="NCBI Taxonomy" id="1547922"/>
    <lineage>
        <taxon>Bacteria</taxon>
        <taxon>Pseudomonadati</taxon>
        <taxon>Pseudomonadota</taxon>
        <taxon>Betaproteobacteria</taxon>
        <taxon>Burkholderiales</taxon>
        <taxon>Sphaerotilaceae</taxon>
        <taxon>Piscinibacter</taxon>
    </lineage>
</organism>
<evidence type="ECO:0000313" key="14">
    <source>
        <dbReference type="EMBL" id="GAP35547.1"/>
    </source>
</evidence>
<dbReference type="AlphaFoldDB" id="A0A0K8NYR9"/>
<evidence type="ECO:0000256" key="3">
    <source>
        <dbReference type="ARBA" id="ARBA00004496"/>
    </source>
</evidence>
<comment type="catalytic activity">
    <reaction evidence="1 13">
        <text>[(1-&gt;4)-alpha-D-glucosyl](n) + phosphate = [(1-&gt;4)-alpha-D-glucosyl](n-1) + alpha-D-glucose 1-phosphate</text>
        <dbReference type="Rhea" id="RHEA:41732"/>
        <dbReference type="Rhea" id="RHEA-COMP:9584"/>
        <dbReference type="Rhea" id="RHEA-COMP:9586"/>
        <dbReference type="ChEBI" id="CHEBI:15444"/>
        <dbReference type="ChEBI" id="CHEBI:43474"/>
        <dbReference type="ChEBI" id="CHEBI:58601"/>
        <dbReference type="EC" id="2.4.1.1"/>
    </reaction>
</comment>
<keyword evidence="7 13" id="KW-0328">Glycosyltransferase</keyword>
<dbReference type="InterPro" id="IPR035090">
    <property type="entry name" value="Pyridoxal_P_attach_site"/>
</dbReference>
<evidence type="ECO:0000256" key="10">
    <source>
        <dbReference type="ARBA" id="ARBA00023277"/>
    </source>
</evidence>
<comment type="function">
    <text evidence="11">Phosphorylase is an important allosteric enzyme in carbohydrate metabolism. Enzymes from different sources differ in their regulatory mechanisms and in their natural substrates. However, all known phosphorylases share catalytic and structural properties.</text>
</comment>
<protein>
    <recommendedName>
        <fullName evidence="13">Alpha-1,4 glucan phosphorylase</fullName>
        <ecNumber evidence="13">2.4.1.1</ecNumber>
    </recommendedName>
</protein>
<comment type="subcellular location">
    <subcellularLocation>
        <location evidence="3">Cytoplasm</location>
    </subcellularLocation>
</comment>
<dbReference type="EMBL" id="BBYR01000024">
    <property type="protein sequence ID" value="GAP35547.1"/>
    <property type="molecule type" value="Genomic_DNA"/>
</dbReference>
<evidence type="ECO:0000256" key="13">
    <source>
        <dbReference type="RuleBase" id="RU000587"/>
    </source>
</evidence>
<evidence type="ECO:0000256" key="8">
    <source>
        <dbReference type="ARBA" id="ARBA00022679"/>
    </source>
</evidence>
<keyword evidence="10 13" id="KW-0119">Carbohydrate metabolism</keyword>
<comment type="caution">
    <text evidence="14">The sequence shown here is derived from an EMBL/GenBank/DDBJ whole genome shotgun (WGS) entry which is preliminary data.</text>
</comment>
<dbReference type="Pfam" id="PF00343">
    <property type="entry name" value="Phosphorylase"/>
    <property type="match status" value="1"/>
</dbReference>
<dbReference type="SUPFAM" id="SSF53756">
    <property type="entry name" value="UDP-Glycosyltransferase/glycogen phosphorylase"/>
    <property type="match status" value="1"/>
</dbReference>
<gene>
    <name evidence="14" type="ORF">ISF6_1320</name>
</gene>
<dbReference type="RefSeq" id="WP_082368138.1">
    <property type="nucleotide sequence ID" value="NZ_BBYR01000024.1"/>
</dbReference>
<evidence type="ECO:0000256" key="12">
    <source>
        <dbReference type="PIRSR" id="PIRSR000460-1"/>
    </source>
</evidence>
<reference evidence="15" key="1">
    <citation type="submission" date="2015-07" db="EMBL/GenBank/DDBJ databases">
        <title>Discovery of a poly(ethylene terephthalate assimilation.</title>
        <authorList>
            <person name="Yoshida S."/>
            <person name="Hiraga K."/>
            <person name="Takehana T."/>
            <person name="Taniguchi I."/>
            <person name="Yamaji H."/>
            <person name="Maeda Y."/>
            <person name="Toyohara K."/>
            <person name="Miyamoto K."/>
            <person name="Kimura Y."/>
            <person name="Oda K."/>
        </authorList>
    </citation>
    <scope>NUCLEOTIDE SEQUENCE [LARGE SCALE GENOMIC DNA]</scope>
    <source>
        <strain evidence="15">NBRC 110686 / TISTR 2288 / 201-F6</strain>
    </source>
</reference>
<dbReference type="Gene3D" id="3.40.50.2000">
    <property type="entry name" value="Glycogen Phosphorylase B"/>
    <property type="match status" value="2"/>
</dbReference>
<comment type="function">
    <text evidence="13">Allosteric enzyme that catalyzes the rate-limiting step in glycogen catabolism, the phosphorolytic cleavage of glycogen to produce glucose-1-phosphate, and plays a central role in maintaining cellular and organismal glucose homeostasis.</text>
</comment>
<keyword evidence="5" id="KW-0963">Cytoplasm</keyword>
<keyword evidence="6" id="KW-0021">Allosteric enzyme</keyword>
<sequence>MSPDSASPDIGARIDEQLLKTVGTDAASASPTELMQAVSQLARQDLSERWVRTQAADRGAKARRVYYLSMEFLIGRTLSNALAALELRDGVAAGLQAHAQTLEAVADREPDAALGNGGLGRLAACFLDSMATLGLPSFGYGIRYEYGMFAQDIDQGCQVEYPDPWLADGTPWEFPRAGISVPVRFGGWVEHQGHGEQAKAVWRPAGEVAAKAYDMVVPGHGTQRVSTLRLWKAVAPAHIDLHAFNTGDYGRAAGVKNEYENISWVLYPNDSTPAGRELRLKQEYFFTAASIHDIVGRHLEEHGTLTNLSDKVAIHLNDTHPAIGVAELMRLLCDDHGMAWKEAWAQCRQVFSYTNHTLMPEALETWPVGLMQHVLPRHLEIIFRINQEFLALAAQHRPNDDGFLARLSLIDEAGERRVRMAHLSIVGSHKVNGVSALHSDLLVQTIFADFASLWPDRFTNMTNGVTPRRWLQQANPGLSALLDSRLGAGWRRDLDQLRGLRALAEDPAFQAEFTAVKRANKARLAAHIERSTGVKVNPASLFDVQVKRIHEYKRQLLNLLHVVTRYQAILMHPKGIGGRPWVPRTVIFAGKAASSYHTAKSIIRLIHDVGRVVNHDPRVGDKLKLVFVPNYGVSVAELIMPGADLSEQISTAGTEASGTGNMKLALNGALTIGTDDGANIEIRQNVGDDNIFIFGLRTPEVLATRQAGYQPMRLYEADAGLKAVLDGIAHGQFSPEEPGRYRALVDSLLWGGDHYLLLADYADYVATQARVDDLFRQPEAWAAKAILNVAGMGVFSADRTIREYAEQIWGLPADVR</sequence>
<dbReference type="GO" id="GO:0005980">
    <property type="term" value="P:glycogen catabolic process"/>
    <property type="evidence" value="ECO:0007669"/>
    <property type="project" value="TreeGrafter"/>
</dbReference>
<evidence type="ECO:0000256" key="1">
    <source>
        <dbReference type="ARBA" id="ARBA00001275"/>
    </source>
</evidence>
<evidence type="ECO:0000256" key="4">
    <source>
        <dbReference type="ARBA" id="ARBA00006047"/>
    </source>
</evidence>
<dbReference type="EC" id="2.4.1.1" evidence="13"/>
<keyword evidence="8 13" id="KW-0808">Transferase</keyword>
<dbReference type="PIRSF" id="PIRSF000460">
    <property type="entry name" value="Pprylas_GlgP"/>
    <property type="match status" value="1"/>
</dbReference>
<evidence type="ECO:0000256" key="6">
    <source>
        <dbReference type="ARBA" id="ARBA00022533"/>
    </source>
</evidence>
<dbReference type="FunFam" id="3.40.50.2000:FF:000003">
    <property type="entry name" value="Alpha-1,4 glucan phosphorylase"/>
    <property type="match status" value="1"/>
</dbReference>
<dbReference type="NCBIfam" id="TIGR02093">
    <property type="entry name" value="P_ylase"/>
    <property type="match status" value="1"/>
</dbReference>